<dbReference type="Gramene" id="mRNA:HanXRQr2_Chr09g0368251">
    <property type="protein sequence ID" value="CDS:HanXRQr2_Chr09g0368251.1"/>
    <property type="gene ID" value="HanXRQr2_Chr09g0368251"/>
</dbReference>
<comment type="caution">
    <text evidence="2">The sequence shown here is derived from an EMBL/GenBank/DDBJ whole genome shotgun (WGS) entry which is preliminary data.</text>
</comment>
<protein>
    <submittedName>
        <fullName evidence="2">Transcription factor &amp; chromatin remodeling ARID family</fullName>
    </submittedName>
</protein>
<dbReference type="GO" id="GO:0003677">
    <property type="term" value="F:DNA binding"/>
    <property type="evidence" value="ECO:0007669"/>
    <property type="project" value="InterPro"/>
</dbReference>
<gene>
    <name evidence="2" type="ORF">HanXRQr2_Chr09g0368251</name>
</gene>
<organism evidence="2 3">
    <name type="scientific">Helianthus annuus</name>
    <name type="common">Common sunflower</name>
    <dbReference type="NCBI Taxonomy" id="4232"/>
    <lineage>
        <taxon>Eukaryota</taxon>
        <taxon>Viridiplantae</taxon>
        <taxon>Streptophyta</taxon>
        <taxon>Embryophyta</taxon>
        <taxon>Tracheophyta</taxon>
        <taxon>Spermatophyta</taxon>
        <taxon>Magnoliopsida</taxon>
        <taxon>eudicotyledons</taxon>
        <taxon>Gunneridae</taxon>
        <taxon>Pentapetalae</taxon>
        <taxon>asterids</taxon>
        <taxon>campanulids</taxon>
        <taxon>Asterales</taxon>
        <taxon>Asteraceae</taxon>
        <taxon>Asteroideae</taxon>
        <taxon>Heliantheae alliance</taxon>
        <taxon>Heliantheae</taxon>
        <taxon>Helianthus</taxon>
    </lineage>
</organism>
<dbReference type="PANTHER" id="PTHR46410:SF26">
    <property type="entry name" value="BULB-TYPE LECTIN DOMAIN-CONTAINING PROTEIN-RELATED"/>
    <property type="match status" value="1"/>
</dbReference>
<reference evidence="2" key="2">
    <citation type="submission" date="2020-06" db="EMBL/GenBank/DDBJ databases">
        <title>Helianthus annuus Genome sequencing and assembly Release 2.</title>
        <authorList>
            <person name="Gouzy J."/>
            <person name="Langlade N."/>
            <person name="Munos S."/>
        </authorList>
    </citation>
    <scope>NUCLEOTIDE SEQUENCE</scope>
    <source>
        <tissue evidence="2">Leaves</tissue>
    </source>
</reference>
<proteinExistence type="predicted"/>
<feature type="domain" description="ARID" evidence="1">
    <location>
        <begin position="65"/>
        <end position="158"/>
    </location>
</feature>
<dbReference type="SUPFAM" id="SSF46774">
    <property type="entry name" value="ARID-like"/>
    <property type="match status" value="1"/>
</dbReference>
<dbReference type="Pfam" id="PF01388">
    <property type="entry name" value="ARID"/>
    <property type="match status" value="1"/>
</dbReference>
<dbReference type="EMBL" id="MNCJ02000324">
    <property type="protein sequence ID" value="KAF5789192.1"/>
    <property type="molecule type" value="Genomic_DNA"/>
</dbReference>
<dbReference type="PANTHER" id="PTHR46410">
    <property type="entry name" value="AT-RICH INTERACTIVE DOMAIN-CONTAINING PROTEIN 2"/>
    <property type="match status" value="1"/>
</dbReference>
<sequence>MKTGFMVYYEGLKDNPSESKVALRERAVILSQSKDDVVKDDIIIESCLETIDLITLHEELVNHPKFYDATFEDIITLFIPCFLGIVKERVMPPTLLDGRDVSLILLYRVVKGDGGFKKVMENDTWDEIAFKCGYDPDDAQVVKIAYIYYLELVEWYFDYMIRKKEKIASDAAKEASKVIEEKTTGWVEDDTSDDDLVIVVEVASNNNKK</sequence>
<dbReference type="AlphaFoldDB" id="A0A9K3I353"/>
<evidence type="ECO:0000313" key="3">
    <source>
        <dbReference type="Proteomes" id="UP000215914"/>
    </source>
</evidence>
<dbReference type="InterPro" id="IPR001606">
    <property type="entry name" value="ARID_dom"/>
</dbReference>
<reference evidence="2" key="1">
    <citation type="journal article" date="2017" name="Nature">
        <title>The sunflower genome provides insights into oil metabolism, flowering and Asterid evolution.</title>
        <authorList>
            <person name="Badouin H."/>
            <person name="Gouzy J."/>
            <person name="Grassa C.J."/>
            <person name="Murat F."/>
            <person name="Staton S.E."/>
            <person name="Cottret L."/>
            <person name="Lelandais-Briere C."/>
            <person name="Owens G.L."/>
            <person name="Carrere S."/>
            <person name="Mayjonade B."/>
            <person name="Legrand L."/>
            <person name="Gill N."/>
            <person name="Kane N.C."/>
            <person name="Bowers J.E."/>
            <person name="Hubner S."/>
            <person name="Bellec A."/>
            <person name="Berard A."/>
            <person name="Berges H."/>
            <person name="Blanchet N."/>
            <person name="Boniface M.C."/>
            <person name="Brunel D."/>
            <person name="Catrice O."/>
            <person name="Chaidir N."/>
            <person name="Claudel C."/>
            <person name="Donnadieu C."/>
            <person name="Faraut T."/>
            <person name="Fievet G."/>
            <person name="Helmstetter N."/>
            <person name="King M."/>
            <person name="Knapp S.J."/>
            <person name="Lai Z."/>
            <person name="Le Paslier M.C."/>
            <person name="Lippi Y."/>
            <person name="Lorenzon L."/>
            <person name="Mandel J.R."/>
            <person name="Marage G."/>
            <person name="Marchand G."/>
            <person name="Marquand E."/>
            <person name="Bret-Mestries E."/>
            <person name="Morien E."/>
            <person name="Nambeesan S."/>
            <person name="Nguyen T."/>
            <person name="Pegot-Espagnet P."/>
            <person name="Pouilly N."/>
            <person name="Raftis F."/>
            <person name="Sallet E."/>
            <person name="Schiex T."/>
            <person name="Thomas J."/>
            <person name="Vandecasteele C."/>
            <person name="Vares D."/>
            <person name="Vear F."/>
            <person name="Vautrin S."/>
            <person name="Crespi M."/>
            <person name="Mangin B."/>
            <person name="Burke J.M."/>
            <person name="Salse J."/>
            <person name="Munos S."/>
            <person name="Vincourt P."/>
            <person name="Rieseberg L.H."/>
            <person name="Langlade N.B."/>
        </authorList>
    </citation>
    <scope>NUCLEOTIDE SEQUENCE</scope>
    <source>
        <tissue evidence="2">Leaves</tissue>
    </source>
</reference>
<evidence type="ECO:0000313" key="2">
    <source>
        <dbReference type="EMBL" id="KAF5789192.1"/>
    </source>
</evidence>
<name>A0A9K3I353_HELAN</name>
<dbReference type="CDD" id="cd16100">
    <property type="entry name" value="ARID"/>
    <property type="match status" value="1"/>
</dbReference>
<dbReference type="Gene3D" id="1.10.150.60">
    <property type="entry name" value="ARID DNA-binding domain"/>
    <property type="match status" value="1"/>
</dbReference>
<keyword evidence="3" id="KW-1185">Reference proteome</keyword>
<evidence type="ECO:0000259" key="1">
    <source>
        <dbReference type="PROSITE" id="PS51011"/>
    </source>
</evidence>
<dbReference type="PROSITE" id="PS51011">
    <property type="entry name" value="ARID"/>
    <property type="match status" value="1"/>
</dbReference>
<dbReference type="Proteomes" id="UP000215914">
    <property type="component" value="Unassembled WGS sequence"/>
</dbReference>
<dbReference type="InterPro" id="IPR036431">
    <property type="entry name" value="ARID_dom_sf"/>
</dbReference>
<accession>A0A9K3I353</accession>